<protein>
    <submittedName>
        <fullName evidence="2">Transmembrane sensor</fullName>
    </submittedName>
</protein>
<comment type="caution">
    <text evidence="2">The sequence shown here is derived from an EMBL/GenBank/DDBJ whole genome shotgun (WGS) entry which is preliminary data.</text>
</comment>
<dbReference type="Gene3D" id="2.60.120.1440">
    <property type="match status" value="1"/>
</dbReference>
<keyword evidence="3" id="KW-1185">Reference proteome</keyword>
<dbReference type="EMBL" id="JACIDX010000002">
    <property type="protein sequence ID" value="MBB3953816.1"/>
    <property type="molecule type" value="Genomic_DNA"/>
</dbReference>
<dbReference type="Proteomes" id="UP000548867">
    <property type="component" value="Unassembled WGS sequence"/>
</dbReference>
<gene>
    <name evidence="2" type="ORF">GGR38_000743</name>
</gene>
<dbReference type="RefSeq" id="WP_183622760.1">
    <property type="nucleotide sequence ID" value="NZ_JACIDX010000002.1"/>
</dbReference>
<keyword evidence="2" id="KW-0812">Transmembrane</keyword>
<dbReference type="AlphaFoldDB" id="A0A7W6G513"/>
<evidence type="ECO:0000313" key="3">
    <source>
        <dbReference type="Proteomes" id="UP000548867"/>
    </source>
</evidence>
<evidence type="ECO:0000259" key="1">
    <source>
        <dbReference type="Pfam" id="PF04773"/>
    </source>
</evidence>
<reference evidence="2 3" key="1">
    <citation type="submission" date="2020-08" db="EMBL/GenBank/DDBJ databases">
        <title>Genomic Encyclopedia of Type Strains, Phase IV (KMG-IV): sequencing the most valuable type-strain genomes for metagenomic binning, comparative biology and taxonomic classification.</title>
        <authorList>
            <person name="Goeker M."/>
        </authorList>
    </citation>
    <scope>NUCLEOTIDE SEQUENCE [LARGE SCALE GENOMIC DNA]</scope>
    <source>
        <strain evidence="2 3">DSM 27057</strain>
    </source>
</reference>
<dbReference type="PANTHER" id="PTHR30273:SF2">
    <property type="entry name" value="PROTEIN FECR"/>
    <property type="match status" value="1"/>
</dbReference>
<dbReference type="InterPro" id="IPR012373">
    <property type="entry name" value="Ferrdict_sens_TM"/>
</dbReference>
<proteinExistence type="predicted"/>
<accession>A0A7W6G513</accession>
<dbReference type="Pfam" id="PF04773">
    <property type="entry name" value="FecR"/>
    <property type="match status" value="1"/>
</dbReference>
<dbReference type="InterPro" id="IPR006860">
    <property type="entry name" value="FecR"/>
</dbReference>
<dbReference type="PIRSF" id="PIRSF018266">
    <property type="entry name" value="FecR"/>
    <property type="match status" value="1"/>
</dbReference>
<dbReference type="GO" id="GO:0016989">
    <property type="term" value="F:sigma factor antagonist activity"/>
    <property type="evidence" value="ECO:0007669"/>
    <property type="project" value="TreeGrafter"/>
</dbReference>
<keyword evidence="2" id="KW-0472">Membrane</keyword>
<name>A0A7W6G513_9SPHN</name>
<sequence length="311" mass="33515">MSRADLYEQAADWLEDAGEWDNARRAAFLDWLARDPAHVRAARAVARVMDDPAVTQALQTLPAFPANDTEAPAAPARHGWLALAASLMLAIGLGAWHFAPPAEQAQHFATGLNEDSASRLADGSVVHLDPATMLDVRMSPAARRLHLAGGRALFEVAHAPERPFTVESGPMAVTAIGTVFSVDNSPAGQGLRVEQGRVRVVIEGLDQPLLIGAGQGLMLDKADRLHRFTFRPDPAQAADPQWLVVDNERLDALVARLQRHSAAPLAFSPQLTGQLISGRYKSHDALASLRLIALAHGWHVRPDGAGWRMAP</sequence>
<evidence type="ECO:0000313" key="2">
    <source>
        <dbReference type="EMBL" id="MBB3953816.1"/>
    </source>
</evidence>
<organism evidence="2 3">
    <name type="scientific">Novosphingobium sediminicola</name>
    <dbReference type="NCBI Taxonomy" id="563162"/>
    <lineage>
        <taxon>Bacteria</taxon>
        <taxon>Pseudomonadati</taxon>
        <taxon>Pseudomonadota</taxon>
        <taxon>Alphaproteobacteria</taxon>
        <taxon>Sphingomonadales</taxon>
        <taxon>Sphingomonadaceae</taxon>
        <taxon>Novosphingobium</taxon>
    </lineage>
</organism>
<dbReference type="PANTHER" id="PTHR30273">
    <property type="entry name" value="PERIPLASMIC SIGNAL SENSOR AND SIGMA FACTOR ACTIVATOR FECR-RELATED"/>
    <property type="match status" value="1"/>
</dbReference>
<feature type="domain" description="FecR protein" evidence="1">
    <location>
        <begin position="109"/>
        <end position="199"/>
    </location>
</feature>